<comment type="caution">
    <text evidence="2">The sequence shown here is derived from an EMBL/GenBank/DDBJ whole genome shotgun (WGS) entry which is preliminary data.</text>
</comment>
<dbReference type="VEuPathDB" id="FungiDB:SPSK_08163"/>
<evidence type="ECO:0000313" key="3">
    <source>
        <dbReference type="Proteomes" id="UP000033710"/>
    </source>
</evidence>
<organism evidence="2 3">
    <name type="scientific">Sporothrix schenckii 1099-18</name>
    <dbReference type="NCBI Taxonomy" id="1397361"/>
    <lineage>
        <taxon>Eukaryota</taxon>
        <taxon>Fungi</taxon>
        <taxon>Dikarya</taxon>
        <taxon>Ascomycota</taxon>
        <taxon>Pezizomycotina</taxon>
        <taxon>Sordariomycetes</taxon>
        <taxon>Sordariomycetidae</taxon>
        <taxon>Ophiostomatales</taxon>
        <taxon>Ophiostomataceae</taxon>
        <taxon>Sporothrix</taxon>
    </lineage>
</organism>
<evidence type="ECO:0000313" key="2">
    <source>
        <dbReference type="EMBL" id="KJR87646.1"/>
    </source>
</evidence>
<reference evidence="2 3" key="2">
    <citation type="journal article" date="2015" name="Eukaryot. Cell">
        <title>Asexual propagation of a virulent clone complex in a human and feline outbreak of sporotrichosis.</title>
        <authorList>
            <person name="Teixeira Mde M."/>
            <person name="Rodrigues A.M."/>
            <person name="Tsui C.K."/>
            <person name="de Almeida L.G."/>
            <person name="Van Diepeningen A.D."/>
            <person name="van den Ende B.G."/>
            <person name="Fernandes G.F."/>
            <person name="Kano R."/>
            <person name="Hamelin R.C."/>
            <person name="Lopes-Bezerra L.M."/>
            <person name="Vasconcelos A.T."/>
            <person name="de Hoog S."/>
            <person name="de Camargo Z.P."/>
            <person name="Felipe M.S."/>
        </authorList>
    </citation>
    <scope>NUCLEOTIDE SEQUENCE [LARGE SCALE GENOMIC DNA]</scope>
    <source>
        <strain evidence="2 3">1099-18</strain>
    </source>
</reference>
<dbReference type="KEGG" id="ssck:SPSK_08163"/>
<name>A0A0F2MHK0_SPOSC</name>
<reference evidence="2 3" key="1">
    <citation type="journal article" date="2014" name="BMC Genomics">
        <title>Comparative genomics of the major fungal agents of human and animal Sporotrichosis: Sporothrix schenckii and Sporothrix brasiliensis.</title>
        <authorList>
            <person name="Teixeira M.M."/>
            <person name="de Almeida L.G."/>
            <person name="Kubitschek-Barreira P."/>
            <person name="Alves F.L."/>
            <person name="Kioshima E.S."/>
            <person name="Abadio A.K."/>
            <person name="Fernandes L."/>
            <person name="Derengowski L.S."/>
            <person name="Ferreira K.S."/>
            <person name="Souza R.C."/>
            <person name="Ruiz J.C."/>
            <person name="de Andrade N.C."/>
            <person name="Paes H.C."/>
            <person name="Nicola A.M."/>
            <person name="Albuquerque P."/>
            <person name="Gerber A.L."/>
            <person name="Martins V.P."/>
            <person name="Peconick L.D."/>
            <person name="Neto A.V."/>
            <person name="Chaucanez C.B."/>
            <person name="Silva P.A."/>
            <person name="Cunha O.L."/>
            <person name="de Oliveira F.F."/>
            <person name="dos Santos T.C."/>
            <person name="Barros A.L."/>
            <person name="Soares M.A."/>
            <person name="de Oliveira L.M."/>
            <person name="Marini M.M."/>
            <person name="Villalobos-Duno H."/>
            <person name="Cunha M.M."/>
            <person name="de Hoog S."/>
            <person name="da Silveira J.F."/>
            <person name="Henrissat B."/>
            <person name="Nino-Vega G.A."/>
            <person name="Cisalpino P.S."/>
            <person name="Mora-Montes H.M."/>
            <person name="Almeida S.R."/>
            <person name="Stajich J.E."/>
            <person name="Lopes-Bezerra L.M."/>
            <person name="Vasconcelos A.T."/>
            <person name="Felipe M.S."/>
        </authorList>
    </citation>
    <scope>NUCLEOTIDE SEQUENCE [LARGE SCALE GENOMIC DNA]</scope>
    <source>
        <strain evidence="2 3">1099-18</strain>
    </source>
</reference>
<evidence type="ECO:0000256" key="1">
    <source>
        <dbReference type="SAM" id="MobiDB-lite"/>
    </source>
</evidence>
<dbReference type="AlphaFoldDB" id="A0A0F2MHK0"/>
<feature type="compositionally biased region" description="Polar residues" evidence="1">
    <location>
        <begin position="92"/>
        <end position="105"/>
    </location>
</feature>
<proteinExistence type="predicted"/>
<dbReference type="EMBL" id="AXCR01000004">
    <property type="protein sequence ID" value="KJR87646.1"/>
    <property type="molecule type" value="Genomic_DNA"/>
</dbReference>
<dbReference type="Proteomes" id="UP000033710">
    <property type="component" value="Unassembled WGS sequence"/>
</dbReference>
<sequence length="105" mass="11620">MLISFAQRVVDEDGEDVTDEWAYLSNESLEEKLVKRAAKRALRSICHRQRRKSKVDSTTAAKLTKAETDTITIVDDDDSMMVGADDDFEPSFSDTSATTDGSIGI</sequence>
<gene>
    <name evidence="2" type="ORF">SPSK_08163</name>
</gene>
<accession>A0A0F2MHK0</accession>
<protein>
    <submittedName>
        <fullName evidence="2">Uncharacterized protein</fullName>
    </submittedName>
</protein>
<feature type="region of interest" description="Disordered" evidence="1">
    <location>
        <begin position="84"/>
        <end position="105"/>
    </location>
</feature>
<dbReference type="GeneID" id="27670080"/>
<dbReference type="RefSeq" id="XP_016590322.1">
    <property type="nucleotide sequence ID" value="XM_016734803.1"/>
</dbReference>